<accession>A0A0V1JYN5</accession>
<dbReference type="EMBL" id="JYDW01003709">
    <property type="protein sequence ID" value="KRZ40090.1"/>
    <property type="molecule type" value="Genomic_DNA"/>
</dbReference>
<keyword evidence="2" id="KW-1185">Reference proteome</keyword>
<evidence type="ECO:0000313" key="1">
    <source>
        <dbReference type="EMBL" id="KRZ40090.1"/>
    </source>
</evidence>
<dbReference type="Proteomes" id="UP000054721">
    <property type="component" value="Unassembled WGS sequence"/>
</dbReference>
<name>A0A0V1JYN5_9BILA</name>
<proteinExistence type="predicted"/>
<comment type="caution">
    <text evidence="1">The sequence shown here is derived from an EMBL/GenBank/DDBJ whole genome shotgun (WGS) entry which is preliminary data.</text>
</comment>
<organism evidence="1 2">
    <name type="scientific">Trichinella nativa</name>
    <dbReference type="NCBI Taxonomy" id="6335"/>
    <lineage>
        <taxon>Eukaryota</taxon>
        <taxon>Metazoa</taxon>
        <taxon>Ecdysozoa</taxon>
        <taxon>Nematoda</taxon>
        <taxon>Enoplea</taxon>
        <taxon>Dorylaimia</taxon>
        <taxon>Trichinellida</taxon>
        <taxon>Trichinellidae</taxon>
        <taxon>Trichinella</taxon>
    </lineage>
</organism>
<sequence length="44" mass="4571">MRTRGSLPVQKGGTSCPACSCTSYPPGGDGAPRTHFLSASCWEL</sequence>
<gene>
    <name evidence="1" type="ORF">T02_1583</name>
</gene>
<evidence type="ECO:0000313" key="2">
    <source>
        <dbReference type="Proteomes" id="UP000054721"/>
    </source>
</evidence>
<protein>
    <submittedName>
        <fullName evidence="1">Uncharacterized protein</fullName>
    </submittedName>
</protein>
<dbReference type="AlphaFoldDB" id="A0A0V1JYN5"/>
<reference evidence="1 2" key="1">
    <citation type="submission" date="2015-05" db="EMBL/GenBank/DDBJ databases">
        <title>Evolution of Trichinella species and genotypes.</title>
        <authorList>
            <person name="Korhonen P.K."/>
            <person name="Edoardo P."/>
            <person name="Giuseppe L.R."/>
            <person name="Gasser R.B."/>
        </authorList>
    </citation>
    <scope>NUCLEOTIDE SEQUENCE [LARGE SCALE GENOMIC DNA]</scope>
    <source>
        <strain evidence="1">ISS10</strain>
    </source>
</reference>